<keyword evidence="8" id="KW-1185">Reference proteome</keyword>
<dbReference type="GO" id="GO:0098542">
    <property type="term" value="P:defense response to other organism"/>
    <property type="evidence" value="ECO:0007669"/>
    <property type="project" value="InterPro"/>
</dbReference>
<keyword evidence="3 5" id="KW-1133">Transmembrane helix</keyword>
<dbReference type="Proteomes" id="UP001141806">
    <property type="component" value="Unassembled WGS sequence"/>
</dbReference>
<dbReference type="PANTHER" id="PTHR31234:SF72">
    <property type="entry name" value="NDR1_HIN1-LIKE PROTEIN 6"/>
    <property type="match status" value="1"/>
</dbReference>
<dbReference type="InterPro" id="IPR004864">
    <property type="entry name" value="LEA_2"/>
</dbReference>
<comment type="caution">
    <text evidence="7">The sequence shown here is derived from an EMBL/GenBank/DDBJ whole genome shotgun (WGS) entry which is preliminary data.</text>
</comment>
<dbReference type="GO" id="GO:0005886">
    <property type="term" value="C:plasma membrane"/>
    <property type="evidence" value="ECO:0007669"/>
    <property type="project" value="TreeGrafter"/>
</dbReference>
<dbReference type="OrthoDB" id="1849707at2759"/>
<protein>
    <recommendedName>
        <fullName evidence="6">Late embryogenesis abundant protein LEA-2 subgroup domain-containing protein</fullName>
    </recommendedName>
</protein>
<evidence type="ECO:0000256" key="1">
    <source>
        <dbReference type="ARBA" id="ARBA00004167"/>
    </source>
</evidence>
<evidence type="ECO:0000259" key="6">
    <source>
        <dbReference type="Pfam" id="PF03168"/>
    </source>
</evidence>
<dbReference type="AlphaFoldDB" id="A0A9Q0KY78"/>
<sequence length="235" mass="25807">MAHRTNRGTFFVEQGIPISDTRPMLEKSRPPTYESHNIGRPRRCGNRCCRCCCCCCAVLFTLIILFGIAVLIFYLVVKPKAPIYSVNNISIKGFNSNLMTTQTIYPEFDVSISANNPNTKIGIYYVPTSSVTIYSSTLVELSNGTLPVFYQPTQNVTVINVTMTGTVPLTMALSSTLEVEQNVEKIPLVLDSNVLVKLKIGSLNTQTYTIKVSCNIVVSSLSTNSNIVSKSCIAI</sequence>
<dbReference type="EMBL" id="JAMYWD010000002">
    <property type="protein sequence ID" value="KAJ4978586.1"/>
    <property type="molecule type" value="Genomic_DNA"/>
</dbReference>
<keyword evidence="2 5" id="KW-0812">Transmembrane</keyword>
<evidence type="ECO:0000256" key="2">
    <source>
        <dbReference type="ARBA" id="ARBA00022692"/>
    </source>
</evidence>
<dbReference type="PANTHER" id="PTHR31234">
    <property type="entry name" value="LATE EMBRYOGENESIS ABUNDANT (LEA) HYDROXYPROLINE-RICH GLYCOPROTEIN FAMILY"/>
    <property type="match status" value="1"/>
</dbReference>
<feature type="domain" description="Late embryogenesis abundant protein LEA-2 subgroup" evidence="6">
    <location>
        <begin position="112"/>
        <end position="214"/>
    </location>
</feature>
<evidence type="ECO:0000256" key="4">
    <source>
        <dbReference type="ARBA" id="ARBA00023136"/>
    </source>
</evidence>
<proteinExistence type="predicted"/>
<reference evidence="7" key="1">
    <citation type="journal article" date="2023" name="Plant J.">
        <title>The genome of the king protea, Protea cynaroides.</title>
        <authorList>
            <person name="Chang J."/>
            <person name="Duong T.A."/>
            <person name="Schoeman C."/>
            <person name="Ma X."/>
            <person name="Roodt D."/>
            <person name="Barker N."/>
            <person name="Li Z."/>
            <person name="Van de Peer Y."/>
            <person name="Mizrachi E."/>
        </authorList>
    </citation>
    <scope>NUCLEOTIDE SEQUENCE</scope>
    <source>
        <tissue evidence="7">Young leaves</tissue>
    </source>
</reference>
<dbReference type="InterPro" id="IPR044839">
    <property type="entry name" value="NDR1-like"/>
</dbReference>
<dbReference type="Pfam" id="PF03168">
    <property type="entry name" value="LEA_2"/>
    <property type="match status" value="1"/>
</dbReference>
<evidence type="ECO:0000256" key="5">
    <source>
        <dbReference type="SAM" id="Phobius"/>
    </source>
</evidence>
<evidence type="ECO:0000256" key="3">
    <source>
        <dbReference type="ARBA" id="ARBA00022989"/>
    </source>
</evidence>
<comment type="subcellular location">
    <subcellularLocation>
        <location evidence="1">Membrane</location>
        <topology evidence="1">Single-pass membrane protein</topology>
    </subcellularLocation>
</comment>
<name>A0A9Q0KY78_9MAGN</name>
<feature type="transmembrane region" description="Helical" evidence="5">
    <location>
        <begin position="57"/>
        <end position="77"/>
    </location>
</feature>
<evidence type="ECO:0000313" key="8">
    <source>
        <dbReference type="Proteomes" id="UP001141806"/>
    </source>
</evidence>
<accession>A0A9Q0KY78</accession>
<keyword evidence="4 5" id="KW-0472">Membrane</keyword>
<evidence type="ECO:0000313" key="7">
    <source>
        <dbReference type="EMBL" id="KAJ4978586.1"/>
    </source>
</evidence>
<gene>
    <name evidence="7" type="ORF">NE237_009366</name>
</gene>
<organism evidence="7 8">
    <name type="scientific">Protea cynaroides</name>
    <dbReference type="NCBI Taxonomy" id="273540"/>
    <lineage>
        <taxon>Eukaryota</taxon>
        <taxon>Viridiplantae</taxon>
        <taxon>Streptophyta</taxon>
        <taxon>Embryophyta</taxon>
        <taxon>Tracheophyta</taxon>
        <taxon>Spermatophyta</taxon>
        <taxon>Magnoliopsida</taxon>
        <taxon>Proteales</taxon>
        <taxon>Proteaceae</taxon>
        <taxon>Protea</taxon>
    </lineage>
</organism>